<dbReference type="SMART" id="SM00490">
    <property type="entry name" value="HELICc"/>
    <property type="match status" value="1"/>
</dbReference>
<accession>A0A8J7C9D9</accession>
<dbReference type="CDD" id="cd18793">
    <property type="entry name" value="SF2_C_SNF"/>
    <property type="match status" value="1"/>
</dbReference>
<dbReference type="InterPro" id="IPR001650">
    <property type="entry name" value="Helicase_C-like"/>
</dbReference>
<dbReference type="Proteomes" id="UP000629098">
    <property type="component" value="Unassembled WGS sequence"/>
</dbReference>
<keyword evidence="4" id="KW-0347">Helicase</keyword>
<evidence type="ECO:0000259" key="3">
    <source>
        <dbReference type="PROSITE" id="PS51194"/>
    </source>
</evidence>
<dbReference type="SMART" id="SM00487">
    <property type="entry name" value="DEXDc"/>
    <property type="match status" value="1"/>
</dbReference>
<dbReference type="PANTHER" id="PTHR10799">
    <property type="entry name" value="SNF2/RAD54 HELICASE FAMILY"/>
    <property type="match status" value="1"/>
</dbReference>
<dbReference type="InterPro" id="IPR038718">
    <property type="entry name" value="SNF2-like_sf"/>
</dbReference>
<dbReference type="InterPro" id="IPR049730">
    <property type="entry name" value="SNF2/RAD54-like_C"/>
</dbReference>
<dbReference type="Gene3D" id="3.40.50.300">
    <property type="entry name" value="P-loop containing nucleotide triphosphate hydrolases"/>
    <property type="match status" value="1"/>
</dbReference>
<evidence type="ECO:0000313" key="5">
    <source>
        <dbReference type="Proteomes" id="UP000629098"/>
    </source>
</evidence>
<name>A0A8J7C9D9_9CYAN</name>
<evidence type="ECO:0000313" key="4">
    <source>
        <dbReference type="EMBL" id="MBD2770910.1"/>
    </source>
</evidence>
<dbReference type="InterPro" id="IPR000330">
    <property type="entry name" value="SNF2_N"/>
</dbReference>
<feature type="domain" description="Helicase C-terminal" evidence="3">
    <location>
        <begin position="1242"/>
        <end position="1407"/>
    </location>
</feature>
<keyword evidence="4" id="KW-0067">ATP-binding</keyword>
<dbReference type="Gene3D" id="1.25.40.10">
    <property type="entry name" value="Tetratricopeptide repeat domain"/>
    <property type="match status" value="1"/>
</dbReference>
<sequence>MITMIDSEADIPQLQAQLAFAYRKLPPLEQKIVQLFSVIYEPINRTAFMGCLNQIGVLDQKGKPFVNNILKPYIDSLLAAELLVQESGQGPQCHPLLVEIATRDTVKSGCFEKLAEVVEEKLPISTRWAGGPRYFASDRQFIRQVRIGIYRQNPSFINQQLEDYNKHRQGKDKISIEDIFEMVCNNPFDADWVRTLPQGLYENVISIILLKASLKCSPAEEPFALLEEGCSTSGGHCSDYLLMILTEQLLLRGCTQEAQQSLERISDEYRDNAAVFWGWLSFVRGEYEQAIKYYTDALKALKKAKGKRQVYFNTMGGLFFILALLKDGSPERLREAEEYASLIARQSDHWLTYTYARLKLLLQIQLGDITQKEILVNAHIASWTEHNSLDTLLCALCLYWIDLERAKKRLPKLLEPLYQQAVTSGYHWLAMETAELLSRLKPRSTYDTQAEILREDSDIKTIVDLIRPLEPWELCLNALANLQKEPQAPTKTQSELRLAWFITYYTSRCALQPREQKVNANGEWGKGRPISLKRLSDSISELDYITPQDMRVCAYIETYRDGSYYGKTEYMLNEKAISALVGHPFVFWENSNNTRVEIVKGEPELIVKKRKNRLTLEFSPKLLETQNFLVVKETPTRLKVIEISAEHRRIAEIIGKENRLEAPATAEKQVLAAINAVSGIVTVHSDIGGGLSGAEEVPAQTIPHIHLLPTGVGLKVTLLSRPFAQGGPYFRPGAGGETVIAEIDGKRLQTKRNLHEEKQLANAVVAACPTLTRSEEQDSEWLIEQPEDCLELLLELQALLDTVVLEWPEGEKLRVSHHADLKDFNLTIQRQQDWFAATGELKLDNNLVLDMQHLLELLEQTPSRFIPLGDGQFLALTQKFRKRLDELRTFSEKNGKGIRFHPLATLGLEDLVDEVGNLNADKHWKAHIQRLKEVQNLQPEVPSTFQAQLRDYQMEGFNWLARLAHWGVGACLADQMGLGKTVQALAVILTRAHQGPTLIVAPTSVCMNWVSEAQRFAPTLNIVQFGGGDRIPNRQQLLDGLQPFDMLVCSYGLLQQEELSQMLSQVQWQTIVLDEAQAIKNMTTKRSQAAMNLQGGFKLLTTGTPIENHLGELWNLFRFINPGLLGSYESFNQRFAIPIEKFQDKQVRSKLKKLIQPFLLRRTKNQVLEELPNRTEILLHVELSREEMAFYEALRRAAISRLTESDATAGQKHLQVLAEIMKLRRACCNARLVVPETELPSSKLQLFGEVLGELLENHHKALVFSQFVDHLHIIRDYLDKQGIHYQYLDGSTPAPERKKRVDAFQAGSGDVFLISLKAGGTGINLTAADYVIHMDPWWNPAVEDQASDRAHRIGQQRPVTIYRLVAKDTIEDKIVDLHHHKRDLADSLLEGADISGKISTEALLELMSS</sequence>
<dbReference type="PROSITE" id="PS51192">
    <property type="entry name" value="HELICASE_ATP_BIND_1"/>
    <property type="match status" value="1"/>
</dbReference>
<organism evidence="4 5">
    <name type="scientific">Iningainema tapete BLCC-T55</name>
    <dbReference type="NCBI Taxonomy" id="2748662"/>
    <lineage>
        <taxon>Bacteria</taxon>
        <taxon>Bacillati</taxon>
        <taxon>Cyanobacteriota</taxon>
        <taxon>Cyanophyceae</taxon>
        <taxon>Nostocales</taxon>
        <taxon>Scytonemataceae</taxon>
        <taxon>Iningainema tapete</taxon>
    </lineage>
</organism>
<dbReference type="EMBL" id="JACXAE010000009">
    <property type="protein sequence ID" value="MBD2770910.1"/>
    <property type="molecule type" value="Genomic_DNA"/>
</dbReference>
<dbReference type="CDD" id="cd18012">
    <property type="entry name" value="DEXQc_arch_SWI2_SNF2"/>
    <property type="match status" value="1"/>
</dbReference>
<dbReference type="SUPFAM" id="SSF52540">
    <property type="entry name" value="P-loop containing nucleoside triphosphate hydrolases"/>
    <property type="match status" value="2"/>
</dbReference>
<dbReference type="InterPro" id="IPR014001">
    <property type="entry name" value="Helicase_ATP-bd"/>
</dbReference>
<keyword evidence="4" id="KW-0547">Nucleotide-binding</keyword>
<protein>
    <submittedName>
        <fullName evidence="4">DEAD/DEAH box helicase</fullName>
    </submittedName>
</protein>
<evidence type="ECO:0000256" key="1">
    <source>
        <dbReference type="ARBA" id="ARBA00022801"/>
    </source>
</evidence>
<dbReference type="GO" id="GO:0004386">
    <property type="term" value="F:helicase activity"/>
    <property type="evidence" value="ECO:0007669"/>
    <property type="project" value="UniProtKB-KW"/>
</dbReference>
<evidence type="ECO:0000259" key="2">
    <source>
        <dbReference type="PROSITE" id="PS51192"/>
    </source>
</evidence>
<dbReference type="Pfam" id="PF00176">
    <property type="entry name" value="SNF2-rel_dom"/>
    <property type="match status" value="1"/>
</dbReference>
<dbReference type="Pfam" id="PF00271">
    <property type="entry name" value="Helicase_C"/>
    <property type="match status" value="1"/>
</dbReference>
<proteinExistence type="predicted"/>
<dbReference type="RefSeq" id="WP_190825188.1">
    <property type="nucleotide sequence ID" value="NZ_CAWPPI010000009.1"/>
</dbReference>
<dbReference type="GO" id="GO:0005524">
    <property type="term" value="F:ATP binding"/>
    <property type="evidence" value="ECO:0007669"/>
    <property type="project" value="InterPro"/>
</dbReference>
<dbReference type="InterPro" id="IPR027417">
    <property type="entry name" value="P-loop_NTPase"/>
</dbReference>
<gene>
    <name evidence="4" type="ORF">ICL16_01920</name>
</gene>
<reference evidence="4" key="1">
    <citation type="submission" date="2020-09" db="EMBL/GenBank/DDBJ databases">
        <title>Iningainema tapete sp. nov. (Scytonemataceae, Cyanobacteria) from greenhouses in central Florida (USA) produces two types of nodularin with biosynthetic potential for microcystin-LR and anabaenopeptins.</title>
        <authorList>
            <person name="Berthold D.E."/>
            <person name="Lefler F.W."/>
            <person name="Huang I.-S."/>
            <person name="Abdulla H."/>
            <person name="Zimba P.V."/>
            <person name="Laughinghouse H.D. IV."/>
        </authorList>
    </citation>
    <scope>NUCLEOTIDE SEQUENCE</scope>
    <source>
        <strain evidence="4">BLCCT55</strain>
    </source>
</reference>
<comment type="caution">
    <text evidence="4">The sequence shown here is derived from an EMBL/GenBank/DDBJ whole genome shotgun (WGS) entry which is preliminary data.</text>
</comment>
<dbReference type="Gene3D" id="3.40.50.10810">
    <property type="entry name" value="Tandem AAA-ATPase domain"/>
    <property type="match status" value="1"/>
</dbReference>
<keyword evidence="5" id="KW-1185">Reference proteome</keyword>
<feature type="domain" description="Helicase ATP-binding" evidence="2">
    <location>
        <begin position="961"/>
        <end position="1123"/>
    </location>
</feature>
<dbReference type="GO" id="GO:0016787">
    <property type="term" value="F:hydrolase activity"/>
    <property type="evidence" value="ECO:0007669"/>
    <property type="project" value="UniProtKB-KW"/>
</dbReference>
<dbReference type="InterPro" id="IPR011990">
    <property type="entry name" value="TPR-like_helical_dom_sf"/>
</dbReference>
<dbReference type="PROSITE" id="PS51194">
    <property type="entry name" value="HELICASE_CTER"/>
    <property type="match status" value="1"/>
</dbReference>
<keyword evidence="1" id="KW-0378">Hydrolase</keyword>